<evidence type="ECO:0000313" key="5">
    <source>
        <dbReference type="Proteomes" id="UP000176005"/>
    </source>
</evidence>
<evidence type="ECO:0000313" key="4">
    <source>
        <dbReference type="EMBL" id="OEV09751.1"/>
    </source>
</evidence>
<accession>A0A1E7L0U2</accession>
<dbReference type="Proteomes" id="UP000176005">
    <property type="component" value="Unassembled WGS sequence"/>
</dbReference>
<proteinExistence type="predicted"/>
<gene>
    <name evidence="4" type="ORF">AN218_20685</name>
</gene>
<dbReference type="SUPFAM" id="SSF53474">
    <property type="entry name" value="alpha/beta-Hydrolases"/>
    <property type="match status" value="1"/>
</dbReference>
<protein>
    <recommendedName>
        <fullName evidence="3">BD-FAE-like domain-containing protein</fullName>
    </recommendedName>
</protein>
<dbReference type="AlphaFoldDB" id="A0A1E7L0U2"/>
<feature type="domain" description="BD-FAE-like" evidence="3">
    <location>
        <begin position="47"/>
        <end position="137"/>
    </location>
</feature>
<dbReference type="Gene3D" id="3.40.50.1820">
    <property type="entry name" value="alpha/beta hydrolase"/>
    <property type="match status" value="1"/>
</dbReference>
<dbReference type="InterPro" id="IPR050300">
    <property type="entry name" value="GDXG_lipolytic_enzyme"/>
</dbReference>
<dbReference type="GO" id="GO:0016787">
    <property type="term" value="F:hydrolase activity"/>
    <property type="evidence" value="ECO:0007669"/>
    <property type="project" value="UniProtKB-KW"/>
</dbReference>
<feature type="region of interest" description="Disordered" evidence="2">
    <location>
        <begin position="184"/>
        <end position="213"/>
    </location>
</feature>
<dbReference type="EMBL" id="LJGW01000348">
    <property type="protein sequence ID" value="OEV09751.1"/>
    <property type="molecule type" value="Genomic_DNA"/>
</dbReference>
<evidence type="ECO:0000256" key="1">
    <source>
        <dbReference type="ARBA" id="ARBA00022801"/>
    </source>
</evidence>
<evidence type="ECO:0000259" key="3">
    <source>
        <dbReference type="Pfam" id="PF20434"/>
    </source>
</evidence>
<organism evidence="4 5">
    <name type="scientific">Streptomyces nanshensis</name>
    <dbReference type="NCBI Taxonomy" id="518642"/>
    <lineage>
        <taxon>Bacteria</taxon>
        <taxon>Bacillati</taxon>
        <taxon>Actinomycetota</taxon>
        <taxon>Actinomycetes</taxon>
        <taxon>Kitasatosporales</taxon>
        <taxon>Streptomycetaceae</taxon>
        <taxon>Streptomyces</taxon>
    </lineage>
</organism>
<dbReference type="InterPro" id="IPR029058">
    <property type="entry name" value="AB_hydrolase_fold"/>
</dbReference>
<keyword evidence="5" id="KW-1185">Reference proteome</keyword>
<name>A0A1E7L0U2_9ACTN</name>
<dbReference type="Pfam" id="PF20434">
    <property type="entry name" value="BD-FAE"/>
    <property type="match status" value="1"/>
</dbReference>
<dbReference type="PATRIC" id="fig|518642.10.peg.4594"/>
<reference evidence="4 5" key="1">
    <citation type="journal article" date="2016" name="Front. Microbiol.">
        <title>Comparative Genomics Analysis of Streptomyces Species Reveals Their Adaptation to the Marine Environment and Their Diversity at the Genomic Level.</title>
        <authorList>
            <person name="Tian X."/>
            <person name="Zhang Z."/>
            <person name="Yang T."/>
            <person name="Chen M."/>
            <person name="Li J."/>
            <person name="Chen F."/>
            <person name="Yang J."/>
            <person name="Li W."/>
            <person name="Zhang B."/>
            <person name="Zhang Z."/>
            <person name="Wu J."/>
            <person name="Zhang C."/>
            <person name="Long L."/>
            <person name="Xiao J."/>
        </authorList>
    </citation>
    <scope>NUCLEOTIDE SEQUENCE [LARGE SCALE GENOMIC DNA]</scope>
    <source>
        <strain evidence="4 5">SCSIO 10429</strain>
    </source>
</reference>
<dbReference type="InterPro" id="IPR049492">
    <property type="entry name" value="BD-FAE-like_dom"/>
</dbReference>
<comment type="caution">
    <text evidence="4">The sequence shown here is derived from an EMBL/GenBank/DDBJ whole genome shotgun (WGS) entry which is preliminary data.</text>
</comment>
<dbReference type="PANTHER" id="PTHR48081">
    <property type="entry name" value="AB HYDROLASE SUPERFAMILY PROTEIN C4A8.06C"/>
    <property type="match status" value="1"/>
</dbReference>
<sequence length="313" mass="33382">MHGGAQVREDGPGTGRRGYAYGPLPHQRLVAYGHAGTAVPGPRRTGVVIVHGGFWYQQRSAGWESWARRISGAGPVVFNLDYRPNTTAPWPAQRDDVLRALRWIGKRAGRFGVDPRRIVLVGSSAGGQLAAAAGVYGAGRRHLAGLVALSPVIDPYRSWKDAGGKDRGTPGTAQMRLNTARLAGCEPSARPDGTARRYGSGAPEAGEGEPRTPVPRKAALCLRVWRDMSAVHRASGRDDPPMLLVHSRHDFVPVWHSEALRAAELARGMPPGEATVATVPGAAHGGGLLVTPGVERMVLNWIAARERTAAPDR</sequence>
<evidence type="ECO:0000256" key="2">
    <source>
        <dbReference type="SAM" id="MobiDB-lite"/>
    </source>
</evidence>
<keyword evidence="1" id="KW-0378">Hydrolase</keyword>